<keyword evidence="3" id="KW-1185">Reference proteome</keyword>
<feature type="region of interest" description="Disordered" evidence="1">
    <location>
        <begin position="1"/>
        <end position="52"/>
    </location>
</feature>
<evidence type="ECO:0000313" key="2">
    <source>
        <dbReference type="EMBL" id="GBM52767.1"/>
    </source>
</evidence>
<dbReference type="EMBL" id="BGPR01099458">
    <property type="protein sequence ID" value="GBM52767.1"/>
    <property type="molecule type" value="Genomic_DNA"/>
</dbReference>
<name>A0A4Y2GHW4_ARAVE</name>
<accession>A0A4Y2GHW4</accession>
<dbReference type="Proteomes" id="UP000499080">
    <property type="component" value="Unassembled WGS sequence"/>
</dbReference>
<organism evidence="2 3">
    <name type="scientific">Araneus ventricosus</name>
    <name type="common">Orbweaver spider</name>
    <name type="synonym">Epeira ventricosa</name>
    <dbReference type="NCBI Taxonomy" id="182803"/>
    <lineage>
        <taxon>Eukaryota</taxon>
        <taxon>Metazoa</taxon>
        <taxon>Ecdysozoa</taxon>
        <taxon>Arthropoda</taxon>
        <taxon>Chelicerata</taxon>
        <taxon>Arachnida</taxon>
        <taxon>Araneae</taxon>
        <taxon>Araneomorphae</taxon>
        <taxon>Entelegynae</taxon>
        <taxon>Araneoidea</taxon>
        <taxon>Araneidae</taxon>
        <taxon>Araneus</taxon>
    </lineage>
</organism>
<gene>
    <name evidence="2" type="ORF">AVEN_69177_1</name>
</gene>
<protein>
    <submittedName>
        <fullName evidence="2">Uncharacterized protein</fullName>
    </submittedName>
</protein>
<dbReference type="AlphaFoldDB" id="A0A4Y2GHW4"/>
<evidence type="ECO:0000256" key="1">
    <source>
        <dbReference type="SAM" id="MobiDB-lite"/>
    </source>
</evidence>
<evidence type="ECO:0000313" key="3">
    <source>
        <dbReference type="Proteomes" id="UP000499080"/>
    </source>
</evidence>
<comment type="caution">
    <text evidence="2">The sequence shown here is derived from an EMBL/GenBank/DDBJ whole genome shotgun (WGS) entry which is preliminary data.</text>
</comment>
<feature type="non-terminal residue" evidence="2">
    <location>
        <position position="1"/>
    </location>
</feature>
<feature type="compositionally biased region" description="Basic and acidic residues" evidence="1">
    <location>
        <begin position="16"/>
        <end position="32"/>
    </location>
</feature>
<proteinExistence type="predicted"/>
<reference evidence="2 3" key="1">
    <citation type="journal article" date="2019" name="Sci. Rep.">
        <title>Orb-weaving spider Araneus ventricosus genome elucidates the spidroin gene catalogue.</title>
        <authorList>
            <person name="Kono N."/>
            <person name="Nakamura H."/>
            <person name="Ohtoshi R."/>
            <person name="Moran D.A.P."/>
            <person name="Shinohara A."/>
            <person name="Yoshida Y."/>
            <person name="Fujiwara M."/>
            <person name="Mori M."/>
            <person name="Tomita M."/>
            <person name="Arakawa K."/>
        </authorList>
    </citation>
    <scope>NUCLEOTIDE SEQUENCE [LARGE SCALE GENOMIC DNA]</scope>
</reference>
<sequence>RGEFWRLRSSGRRTQRRENSFPHLEGSHEPGQEKQQQARVHHRKRISRINPNASDKRSCLLVELEESLEDNSLSREKYVPSERI</sequence>